<protein>
    <submittedName>
        <fullName evidence="1">Cell wall hydrolase lytN</fullName>
        <ecNumber evidence="1">3.-.-.-</ecNumber>
    </submittedName>
</protein>
<dbReference type="EMBL" id="UHAI01000002">
    <property type="protein sequence ID" value="SUK16094.1"/>
    <property type="molecule type" value="Genomic_DNA"/>
</dbReference>
<dbReference type="EC" id="3.-.-.-" evidence="1"/>
<proteinExistence type="predicted"/>
<sequence>MMNKQQSKLRDSIRKVRIGTFLNGDYDGKLMKFQSLDQNWNNGGWRKAEVAHKVVHNYENDMIFIRPFKKA</sequence>
<reference evidence="1 2" key="1">
    <citation type="submission" date="2018-06" db="EMBL/GenBank/DDBJ databases">
        <authorList>
            <consortium name="Pathogen Informatics"/>
            <person name="Doyle S."/>
        </authorList>
    </citation>
    <scope>NUCLEOTIDE SEQUENCE [LARGE SCALE GENOMIC DNA]</scope>
    <source>
        <strain evidence="1 2">NCTC7972</strain>
    </source>
</reference>
<dbReference type="Gene3D" id="3.90.1720.10">
    <property type="entry name" value="endopeptidase domain like (from Nostoc punctiforme)"/>
    <property type="match status" value="1"/>
</dbReference>
<name>A0A8G2M806_STAAU</name>
<evidence type="ECO:0000313" key="2">
    <source>
        <dbReference type="Proteomes" id="UP000254224"/>
    </source>
</evidence>
<dbReference type="Proteomes" id="UP000254224">
    <property type="component" value="Unassembled WGS sequence"/>
</dbReference>
<evidence type="ECO:0000313" key="1">
    <source>
        <dbReference type="EMBL" id="SUK16094.1"/>
    </source>
</evidence>
<organism evidence="1 2">
    <name type="scientific">Staphylococcus aureus</name>
    <dbReference type="NCBI Taxonomy" id="1280"/>
    <lineage>
        <taxon>Bacteria</taxon>
        <taxon>Bacillati</taxon>
        <taxon>Bacillota</taxon>
        <taxon>Bacilli</taxon>
        <taxon>Bacillales</taxon>
        <taxon>Staphylococcaceae</taxon>
        <taxon>Staphylococcus</taxon>
    </lineage>
</organism>
<keyword evidence="1" id="KW-0378">Hydrolase</keyword>
<dbReference type="AlphaFoldDB" id="A0A8G2M806"/>
<gene>
    <name evidence="1" type="primary">lytN</name>
    <name evidence="1" type="ORF">NCTC7972_00703</name>
</gene>
<dbReference type="GO" id="GO:0016787">
    <property type="term" value="F:hydrolase activity"/>
    <property type="evidence" value="ECO:0007669"/>
    <property type="project" value="UniProtKB-KW"/>
</dbReference>
<comment type="caution">
    <text evidence="1">The sequence shown here is derived from an EMBL/GenBank/DDBJ whole genome shotgun (WGS) entry which is preliminary data.</text>
</comment>
<accession>A0A8G2M806</accession>